<evidence type="ECO:0000313" key="4">
    <source>
        <dbReference type="Proteomes" id="UP000838756"/>
    </source>
</evidence>
<keyword evidence="2" id="KW-0732">Signal</keyword>
<gene>
    <name evidence="3" type="primary">jg6994</name>
    <name evidence="3" type="ORF">PAEG_LOCUS24047</name>
</gene>
<comment type="caution">
    <text evidence="3">The sequence shown here is derived from an EMBL/GenBank/DDBJ whole genome shotgun (WGS) entry which is preliminary data.</text>
</comment>
<dbReference type="EMBL" id="CAKXAJ010026208">
    <property type="protein sequence ID" value="CAH2261928.1"/>
    <property type="molecule type" value="Genomic_DNA"/>
</dbReference>
<proteinExistence type="predicted"/>
<dbReference type="Proteomes" id="UP000838756">
    <property type="component" value="Unassembled WGS sequence"/>
</dbReference>
<protein>
    <submittedName>
        <fullName evidence="3">Jg6994 protein</fullName>
    </submittedName>
</protein>
<evidence type="ECO:0000256" key="2">
    <source>
        <dbReference type="SAM" id="SignalP"/>
    </source>
</evidence>
<keyword evidence="4" id="KW-1185">Reference proteome</keyword>
<name>A0A8S4SJY7_9NEOP</name>
<evidence type="ECO:0000313" key="3">
    <source>
        <dbReference type="EMBL" id="CAH2261928.1"/>
    </source>
</evidence>
<evidence type="ECO:0000256" key="1">
    <source>
        <dbReference type="SAM" id="MobiDB-lite"/>
    </source>
</evidence>
<organism evidence="3 4">
    <name type="scientific">Pararge aegeria aegeria</name>
    <dbReference type="NCBI Taxonomy" id="348720"/>
    <lineage>
        <taxon>Eukaryota</taxon>
        <taxon>Metazoa</taxon>
        <taxon>Ecdysozoa</taxon>
        <taxon>Arthropoda</taxon>
        <taxon>Hexapoda</taxon>
        <taxon>Insecta</taxon>
        <taxon>Pterygota</taxon>
        <taxon>Neoptera</taxon>
        <taxon>Endopterygota</taxon>
        <taxon>Lepidoptera</taxon>
        <taxon>Glossata</taxon>
        <taxon>Ditrysia</taxon>
        <taxon>Papilionoidea</taxon>
        <taxon>Nymphalidae</taxon>
        <taxon>Satyrinae</taxon>
        <taxon>Satyrini</taxon>
        <taxon>Parargina</taxon>
        <taxon>Pararge</taxon>
    </lineage>
</organism>
<sequence length="126" mass="13983">MIVTNLCILSVLLLCTVIESKGVIKSEIVASKSSLSQSKARRPVSDTIVFPDNVDTLKNEDEEDGLANRFIFGTSKKTCPAGKVRRGPICITPNRRYSTQAPKRPPNRSRGQLSQMGHEVKKSYDY</sequence>
<accession>A0A8S4SJY7</accession>
<feature type="signal peptide" evidence="2">
    <location>
        <begin position="1"/>
        <end position="22"/>
    </location>
</feature>
<reference evidence="3" key="1">
    <citation type="submission" date="2022-03" db="EMBL/GenBank/DDBJ databases">
        <authorList>
            <person name="Lindestad O."/>
        </authorList>
    </citation>
    <scope>NUCLEOTIDE SEQUENCE</scope>
</reference>
<dbReference type="AlphaFoldDB" id="A0A8S4SJY7"/>
<feature type="chain" id="PRO_5035899804" evidence="2">
    <location>
        <begin position="23"/>
        <end position="126"/>
    </location>
</feature>
<feature type="region of interest" description="Disordered" evidence="1">
    <location>
        <begin position="93"/>
        <end position="126"/>
    </location>
</feature>